<dbReference type="GO" id="GO:0044423">
    <property type="term" value="C:virion component"/>
    <property type="evidence" value="ECO:0007669"/>
    <property type="project" value="UniProtKB-KW"/>
</dbReference>
<feature type="compositionally biased region" description="Basic residues" evidence="3">
    <location>
        <begin position="28"/>
        <end position="45"/>
    </location>
</feature>
<protein>
    <submittedName>
        <fullName evidence="4">Capsid protein</fullName>
    </submittedName>
</protein>
<reference evidence="4" key="1">
    <citation type="journal article" date="2018" name="Nature">
        <title>The evolutionary history of vertebrate RNA viruses.</title>
        <authorList>
            <person name="Shi M."/>
            <person name="Lin X.D."/>
            <person name="Chen X."/>
            <person name="Tian J.H."/>
            <person name="Chen L.J."/>
            <person name="Li K."/>
            <person name="Wang W."/>
            <person name="Eden J.S."/>
            <person name="Shen J.J."/>
            <person name="Liu L."/>
            <person name="Holmes E.C."/>
            <person name="Zhang Y.Z."/>
        </authorList>
    </citation>
    <scope>NUCLEOTIDE SEQUENCE</scope>
    <source>
        <strain evidence="4">YXMC64648</strain>
    </source>
</reference>
<accession>A0A2P1GMD4</accession>
<dbReference type="InterPro" id="IPR029053">
    <property type="entry name" value="Viral_coat"/>
</dbReference>
<name>A0A2P1GMD4_9VIRU</name>
<comment type="subcellular location">
    <subcellularLocation>
        <location evidence="1">Virion</location>
    </subcellularLocation>
</comment>
<organism evidence="4">
    <name type="scientific">Wenling lepidotrigla astrovirus</name>
    <dbReference type="NCBI Taxonomy" id="2116417"/>
    <lineage>
        <taxon>Viruses</taxon>
        <taxon>Riboviria</taxon>
        <taxon>Orthornavirae</taxon>
        <taxon>Pisuviricota</taxon>
        <taxon>Stelpaviricetes</taxon>
        <taxon>Stellavirales</taxon>
        <taxon>Astroviridae</taxon>
    </lineage>
</organism>
<dbReference type="Gene3D" id="2.60.120.20">
    <property type="match status" value="1"/>
</dbReference>
<proteinExistence type="predicted"/>
<evidence type="ECO:0000313" key="4">
    <source>
        <dbReference type="EMBL" id="AVM87157.1"/>
    </source>
</evidence>
<sequence length="564" mass="59819">MSGNQQSKLKTPKHGGKSKNPVLAAAVNKKKKKRNQPGAMRRTKQRPVEPWGLAGPTIPSGVTTRDVRGDTFTFIVGKVNGTEDDWGTPLSIQVNPRVVAVQSQVPRLRVMANMYQKYRVHRVTIEATPLVSAAGVSGTMLMLSEGGSANSPTPPENVNTCKERNGSICALGEHAKFTWVPPKRQYLCRPDGDVSETTPGVVFVSTYLPTTTVLNAAPYKKPLWVISATVQYDFSVFEDPAKNVEDSIVSEPLTGELKIQQDENGAPVITGDTVSRLTSVQRPHDLTAKPKFAKNTKNGIMLATGIVATAANAIPGPLGILLRAGCVIVKLVVAAIAGTGENAVPTTTAALKIYGSVDDALEDRALTAPGLIPTSISADGAVTTISVGQNPITTSTSTSNDMAAPHVQGATSADTFFMLNTFDKATTMPLMTSTTGMQSAVNLDNVGRQNLNTSGYTMTKPAKARVVMVNPDGNIWYEGPVAGCPTNATYNTKRCVAWMSREIISGTTVNDWWCVWDTNTGDIKIQQKVGGSVTTKPTGVFSGYTGTSATLWTDTVSGVGEDGS</sequence>
<evidence type="ECO:0000256" key="3">
    <source>
        <dbReference type="SAM" id="MobiDB-lite"/>
    </source>
</evidence>
<keyword evidence="2" id="KW-0946">Virion</keyword>
<dbReference type="EMBL" id="MG599901">
    <property type="protein sequence ID" value="AVM87157.1"/>
    <property type="molecule type" value="Genomic_RNA"/>
</dbReference>
<evidence type="ECO:0000256" key="2">
    <source>
        <dbReference type="ARBA" id="ARBA00022844"/>
    </source>
</evidence>
<evidence type="ECO:0000256" key="1">
    <source>
        <dbReference type="ARBA" id="ARBA00004328"/>
    </source>
</evidence>
<feature type="region of interest" description="Disordered" evidence="3">
    <location>
        <begin position="1"/>
        <end position="64"/>
    </location>
</feature>